<gene>
    <name evidence="4" type="ORF">JCM21714_244</name>
</gene>
<dbReference type="InterPro" id="IPR004107">
    <property type="entry name" value="Integrase_SAM-like_N"/>
</dbReference>
<dbReference type="Proteomes" id="UP000019102">
    <property type="component" value="Unassembled WGS sequence"/>
</dbReference>
<dbReference type="InterPro" id="IPR044068">
    <property type="entry name" value="CB"/>
</dbReference>
<comment type="caution">
    <text evidence="4">The sequence shown here is derived from an EMBL/GenBank/DDBJ whole genome shotgun (WGS) entry which is preliminary data.</text>
</comment>
<evidence type="ECO:0000256" key="2">
    <source>
        <dbReference type="PROSITE-ProRule" id="PRU01248"/>
    </source>
</evidence>
<name>W4VEQ8_9BACI</name>
<protein>
    <submittedName>
        <fullName evidence="4">Tyrosine recombinase XerD</fullName>
    </submittedName>
</protein>
<dbReference type="GO" id="GO:0015074">
    <property type="term" value="P:DNA integration"/>
    <property type="evidence" value="ECO:0007669"/>
    <property type="project" value="InterPro"/>
</dbReference>
<dbReference type="Pfam" id="PF02899">
    <property type="entry name" value="Phage_int_SAM_1"/>
    <property type="match status" value="1"/>
</dbReference>
<dbReference type="PROSITE" id="PS51900">
    <property type="entry name" value="CB"/>
    <property type="match status" value="1"/>
</dbReference>
<dbReference type="Gene3D" id="1.10.150.130">
    <property type="match status" value="1"/>
</dbReference>
<evidence type="ECO:0000256" key="1">
    <source>
        <dbReference type="ARBA" id="ARBA00023125"/>
    </source>
</evidence>
<dbReference type="AlphaFoldDB" id="W4VEQ8"/>
<sequence length="139" mass="16598">MSEMQYPIEEFFHFVRIERGLSNNTIQAYKRDLSHYYEYIKEKQKITSWQEVGRHDVLKFIYMLNDQGKSAATCARMLSTLRLFHQFLIREYQLKVDPSLHIETPKANRKLPKVLSPKDIDKLLDIPDTDRYSIRNKAC</sequence>
<keyword evidence="1 2" id="KW-0238">DNA-binding</keyword>
<reference evidence="4 5" key="1">
    <citation type="journal article" date="2014" name="Genome Announc.">
        <title>Draft Genome Sequence of the Boron-Tolerant and Moderately Halotolerant Bacterium Gracilibacillus boraciitolerans JCM 21714T.</title>
        <authorList>
            <person name="Ahmed I."/>
            <person name="Oshima K."/>
            <person name="Suda W."/>
            <person name="Kitamura K."/>
            <person name="Iida T."/>
            <person name="Ohmori Y."/>
            <person name="Fujiwara T."/>
            <person name="Hattori M."/>
            <person name="Ohkuma M."/>
        </authorList>
    </citation>
    <scope>NUCLEOTIDE SEQUENCE [LARGE SCALE GENOMIC DNA]</scope>
    <source>
        <strain evidence="4 5">JCM 21714</strain>
    </source>
</reference>
<dbReference type="GO" id="GO:0003677">
    <property type="term" value="F:DNA binding"/>
    <property type="evidence" value="ECO:0007669"/>
    <property type="project" value="UniProtKB-UniRule"/>
</dbReference>
<feature type="domain" description="Core-binding (CB)" evidence="3">
    <location>
        <begin position="2"/>
        <end position="89"/>
    </location>
</feature>
<dbReference type="EMBL" id="BAVS01000001">
    <property type="protein sequence ID" value="GAE91298.1"/>
    <property type="molecule type" value="Genomic_DNA"/>
</dbReference>
<evidence type="ECO:0000259" key="3">
    <source>
        <dbReference type="PROSITE" id="PS51900"/>
    </source>
</evidence>
<accession>W4VEQ8</accession>
<dbReference type="eggNOG" id="COG4974">
    <property type="taxonomic scope" value="Bacteria"/>
</dbReference>
<dbReference type="SUPFAM" id="SSF47823">
    <property type="entry name" value="lambda integrase-like, N-terminal domain"/>
    <property type="match status" value="1"/>
</dbReference>
<dbReference type="STRING" id="1298598.JCM21714_244"/>
<keyword evidence="5" id="KW-1185">Reference proteome</keyword>
<proteinExistence type="predicted"/>
<organism evidence="4 5">
    <name type="scientific">Gracilibacillus boraciitolerans JCM 21714</name>
    <dbReference type="NCBI Taxonomy" id="1298598"/>
    <lineage>
        <taxon>Bacteria</taxon>
        <taxon>Bacillati</taxon>
        <taxon>Bacillota</taxon>
        <taxon>Bacilli</taxon>
        <taxon>Bacillales</taxon>
        <taxon>Bacillaceae</taxon>
        <taxon>Gracilibacillus</taxon>
    </lineage>
</organism>
<evidence type="ECO:0000313" key="4">
    <source>
        <dbReference type="EMBL" id="GAE91298.1"/>
    </source>
</evidence>
<evidence type="ECO:0000313" key="5">
    <source>
        <dbReference type="Proteomes" id="UP000019102"/>
    </source>
</evidence>
<dbReference type="InterPro" id="IPR010998">
    <property type="entry name" value="Integrase_recombinase_N"/>
</dbReference>